<evidence type="ECO:0000313" key="2">
    <source>
        <dbReference type="Proteomes" id="UP000076738"/>
    </source>
</evidence>
<protein>
    <submittedName>
        <fullName evidence="1">Uncharacterized protein</fullName>
    </submittedName>
</protein>
<name>A0A167JTC1_CALVF</name>
<keyword evidence="2" id="KW-1185">Reference proteome</keyword>
<reference evidence="1 2" key="1">
    <citation type="journal article" date="2016" name="Mol. Biol. Evol.">
        <title>Comparative Genomics of Early-Diverging Mushroom-Forming Fungi Provides Insights into the Origins of Lignocellulose Decay Capabilities.</title>
        <authorList>
            <person name="Nagy L.G."/>
            <person name="Riley R."/>
            <person name="Tritt A."/>
            <person name="Adam C."/>
            <person name="Daum C."/>
            <person name="Floudas D."/>
            <person name="Sun H."/>
            <person name="Yadav J.S."/>
            <person name="Pangilinan J."/>
            <person name="Larsson K.H."/>
            <person name="Matsuura K."/>
            <person name="Barry K."/>
            <person name="Labutti K."/>
            <person name="Kuo R."/>
            <person name="Ohm R.A."/>
            <person name="Bhattacharya S.S."/>
            <person name="Shirouzu T."/>
            <person name="Yoshinaga Y."/>
            <person name="Martin F.M."/>
            <person name="Grigoriev I.V."/>
            <person name="Hibbett D.S."/>
        </authorList>
    </citation>
    <scope>NUCLEOTIDE SEQUENCE [LARGE SCALE GENOMIC DNA]</scope>
    <source>
        <strain evidence="1 2">TUFC12733</strain>
    </source>
</reference>
<proteinExistence type="predicted"/>
<evidence type="ECO:0000313" key="1">
    <source>
        <dbReference type="EMBL" id="KZO93881.1"/>
    </source>
</evidence>
<dbReference type="Proteomes" id="UP000076738">
    <property type="component" value="Unassembled WGS sequence"/>
</dbReference>
<gene>
    <name evidence="1" type="ORF">CALVIDRAFT_539536</name>
</gene>
<organism evidence="1 2">
    <name type="scientific">Calocera viscosa (strain TUFC12733)</name>
    <dbReference type="NCBI Taxonomy" id="1330018"/>
    <lineage>
        <taxon>Eukaryota</taxon>
        <taxon>Fungi</taxon>
        <taxon>Dikarya</taxon>
        <taxon>Basidiomycota</taxon>
        <taxon>Agaricomycotina</taxon>
        <taxon>Dacrymycetes</taxon>
        <taxon>Dacrymycetales</taxon>
        <taxon>Dacrymycetaceae</taxon>
        <taxon>Calocera</taxon>
    </lineage>
</organism>
<accession>A0A167JTC1</accession>
<dbReference type="EMBL" id="KV417298">
    <property type="protein sequence ID" value="KZO93881.1"/>
    <property type="molecule type" value="Genomic_DNA"/>
</dbReference>
<dbReference type="AlphaFoldDB" id="A0A167JTC1"/>
<dbReference type="OrthoDB" id="5311491at2759"/>
<sequence>MAPSWSTVTLGVLVPGDPPVQLQYLDSHPTPPSVPYTTLIAVHGTGFNSRTFPSLPRPFRLT</sequence>